<protein>
    <submittedName>
        <fullName evidence="2">Uncharacterized protein</fullName>
    </submittedName>
</protein>
<reference evidence="2" key="1">
    <citation type="submission" date="2018-05" db="EMBL/GenBank/DDBJ databases">
        <title>Draft genome of Mucuna pruriens seed.</title>
        <authorList>
            <person name="Nnadi N.E."/>
            <person name="Vos R."/>
            <person name="Hasami M.H."/>
            <person name="Devisetty U.K."/>
            <person name="Aguiy J.C."/>
        </authorList>
    </citation>
    <scope>NUCLEOTIDE SEQUENCE [LARGE SCALE GENOMIC DNA]</scope>
    <source>
        <strain evidence="2">JCA_2017</strain>
    </source>
</reference>
<feature type="region of interest" description="Disordered" evidence="1">
    <location>
        <begin position="62"/>
        <end position="151"/>
    </location>
</feature>
<evidence type="ECO:0000313" key="3">
    <source>
        <dbReference type="Proteomes" id="UP000257109"/>
    </source>
</evidence>
<dbReference type="EMBL" id="QJKJ01016760">
    <property type="protein sequence ID" value="RDX60576.1"/>
    <property type="molecule type" value="Genomic_DNA"/>
</dbReference>
<accession>A0A371E3H3</accession>
<dbReference type="Proteomes" id="UP000257109">
    <property type="component" value="Unassembled WGS sequence"/>
</dbReference>
<keyword evidence="3" id="KW-1185">Reference proteome</keyword>
<feature type="compositionally biased region" description="Basic and acidic residues" evidence="1">
    <location>
        <begin position="73"/>
        <end position="88"/>
    </location>
</feature>
<feature type="non-terminal residue" evidence="2">
    <location>
        <position position="1"/>
    </location>
</feature>
<name>A0A371E3H3_MUCPR</name>
<comment type="caution">
    <text evidence="2">The sequence shown here is derived from an EMBL/GenBank/DDBJ whole genome shotgun (WGS) entry which is preliminary data.</text>
</comment>
<proteinExistence type="predicted"/>
<evidence type="ECO:0000313" key="2">
    <source>
        <dbReference type="EMBL" id="RDX60576.1"/>
    </source>
</evidence>
<feature type="compositionally biased region" description="Basic and acidic residues" evidence="1">
    <location>
        <begin position="120"/>
        <end position="137"/>
    </location>
</feature>
<feature type="compositionally biased region" description="Low complexity" evidence="1">
    <location>
        <begin position="138"/>
        <end position="148"/>
    </location>
</feature>
<dbReference type="OrthoDB" id="1731207at2759"/>
<dbReference type="AlphaFoldDB" id="A0A371E3H3"/>
<dbReference type="PANTHER" id="PTHR35046">
    <property type="entry name" value="ZINC KNUCKLE (CCHC-TYPE) FAMILY PROTEIN"/>
    <property type="match status" value="1"/>
</dbReference>
<sequence>MEVALMRANVLESHKPTMTQFLHGLNREIHDMLKFYHCTSLDNLVHLASRVESQQKRCLALKRSNPSSFDSWKGNDEERERPKQDKSPKKGSILTHGRKEETTPPNSNTLPPNAPNERNMVVREDGIVENESSREESSFSSEVESSSDSSHDEGYLLMVRRLMNVQVNGDSDSQRENIFHCRCHVEEKLCPCMHLHLERVVGKTLCNFSFLN</sequence>
<organism evidence="2 3">
    <name type="scientific">Mucuna pruriens</name>
    <name type="common">Velvet bean</name>
    <name type="synonym">Dolichos pruriens</name>
    <dbReference type="NCBI Taxonomy" id="157652"/>
    <lineage>
        <taxon>Eukaryota</taxon>
        <taxon>Viridiplantae</taxon>
        <taxon>Streptophyta</taxon>
        <taxon>Embryophyta</taxon>
        <taxon>Tracheophyta</taxon>
        <taxon>Spermatophyta</taxon>
        <taxon>Magnoliopsida</taxon>
        <taxon>eudicotyledons</taxon>
        <taxon>Gunneridae</taxon>
        <taxon>Pentapetalae</taxon>
        <taxon>rosids</taxon>
        <taxon>fabids</taxon>
        <taxon>Fabales</taxon>
        <taxon>Fabaceae</taxon>
        <taxon>Papilionoideae</taxon>
        <taxon>50 kb inversion clade</taxon>
        <taxon>NPAAA clade</taxon>
        <taxon>indigoferoid/millettioid clade</taxon>
        <taxon>Phaseoleae</taxon>
        <taxon>Mucuna</taxon>
    </lineage>
</organism>
<evidence type="ECO:0000256" key="1">
    <source>
        <dbReference type="SAM" id="MobiDB-lite"/>
    </source>
</evidence>
<gene>
    <name evidence="2" type="ORF">CR513_61268</name>
</gene>
<dbReference type="PANTHER" id="PTHR35046:SF9">
    <property type="entry name" value="RNA-DIRECTED DNA POLYMERASE"/>
    <property type="match status" value="1"/>
</dbReference>